<name>A0A7W7WAR1_9ACTN</name>
<organism evidence="1 2">
    <name type="scientific">Streptosporangium album</name>
    <dbReference type="NCBI Taxonomy" id="47479"/>
    <lineage>
        <taxon>Bacteria</taxon>
        <taxon>Bacillati</taxon>
        <taxon>Actinomycetota</taxon>
        <taxon>Actinomycetes</taxon>
        <taxon>Streptosporangiales</taxon>
        <taxon>Streptosporangiaceae</taxon>
        <taxon>Streptosporangium</taxon>
    </lineage>
</organism>
<gene>
    <name evidence="1" type="ORF">FHR32_003709</name>
</gene>
<sequence length="224" mass="24733">MTLASAEDIHAYLADRLNLALRRPGMMGGEIGITLLMDPLFVAERQPEGWPAMQRDLARRGVWSARGVTGAFAHLLPAHGATGHVEETASVYAELAQPRGWLRPDRVLTTDEYANLRRTMIDWVASDRTWTDVTSEYGQPSMLFGGTNPLYSKTLGYMSNEPNEPMVAFHLWNGPEPGTDTTWPSAHPEPLLIAIRLGLGQLAETLTYTPTGHRLRPTNATAEI</sequence>
<evidence type="ECO:0000313" key="1">
    <source>
        <dbReference type="EMBL" id="MBB4939404.1"/>
    </source>
</evidence>
<dbReference type="Proteomes" id="UP000534286">
    <property type="component" value="Unassembled WGS sequence"/>
</dbReference>
<dbReference type="EMBL" id="JACHJU010000001">
    <property type="protein sequence ID" value="MBB4939404.1"/>
    <property type="molecule type" value="Genomic_DNA"/>
</dbReference>
<reference evidence="1 2" key="1">
    <citation type="submission" date="2020-08" db="EMBL/GenBank/DDBJ databases">
        <title>Sequencing the genomes of 1000 actinobacteria strains.</title>
        <authorList>
            <person name="Klenk H.-P."/>
        </authorList>
    </citation>
    <scope>NUCLEOTIDE SEQUENCE [LARGE SCALE GENOMIC DNA]</scope>
    <source>
        <strain evidence="1 2">DSM 43023</strain>
    </source>
</reference>
<comment type="caution">
    <text evidence="1">The sequence shown here is derived from an EMBL/GenBank/DDBJ whole genome shotgun (WGS) entry which is preliminary data.</text>
</comment>
<dbReference type="RefSeq" id="WP_184755399.1">
    <property type="nucleotide sequence ID" value="NZ_BAABEK010000095.1"/>
</dbReference>
<keyword evidence="2" id="KW-1185">Reference proteome</keyword>
<protein>
    <submittedName>
        <fullName evidence="1">Uncharacterized protein</fullName>
    </submittedName>
</protein>
<accession>A0A7W7WAR1</accession>
<proteinExistence type="predicted"/>
<evidence type="ECO:0000313" key="2">
    <source>
        <dbReference type="Proteomes" id="UP000534286"/>
    </source>
</evidence>
<dbReference type="AlphaFoldDB" id="A0A7W7WAR1"/>